<reference evidence="2 3" key="1">
    <citation type="journal article" date="2010" name="Proc. Natl. Acad. Sci. U.S.A.">
        <title>Enigmatic, ultrasmall, uncultivated Archaea.</title>
        <authorList>
            <person name="Baker B.J."/>
            <person name="Comolli L.R."/>
            <person name="Dick G.J."/>
            <person name="Hauser L.J."/>
            <person name="Hyatt D."/>
            <person name="Dill B.D."/>
            <person name="Land M.L."/>
            <person name="Verberkmoes N.C."/>
            <person name="Hettich R.L."/>
            <person name="Banfield J.F."/>
        </authorList>
    </citation>
    <scope>NUCLEOTIDE SEQUENCE [LARGE SCALE GENOMIC DNA]</scope>
</reference>
<evidence type="ECO:0000259" key="1">
    <source>
        <dbReference type="Pfam" id="PF00009"/>
    </source>
</evidence>
<dbReference type="GO" id="GO:0005525">
    <property type="term" value="F:GTP binding"/>
    <property type="evidence" value="ECO:0007669"/>
    <property type="project" value="InterPro"/>
</dbReference>
<dbReference type="PANTHER" id="PTHR43721:SF11">
    <property type="entry name" value="SELENOCYSTEINE-SPECIFIC ELONGATION FACTOR"/>
    <property type="match status" value="1"/>
</dbReference>
<dbReference type="GO" id="GO:0001514">
    <property type="term" value="P:selenocysteine incorporation"/>
    <property type="evidence" value="ECO:0007669"/>
    <property type="project" value="TreeGrafter"/>
</dbReference>
<dbReference type="InterPro" id="IPR027417">
    <property type="entry name" value="P-loop_NTPase"/>
</dbReference>
<dbReference type="GO" id="GO:0003746">
    <property type="term" value="F:translation elongation factor activity"/>
    <property type="evidence" value="ECO:0007669"/>
    <property type="project" value="UniProtKB-KW"/>
</dbReference>
<dbReference type="Pfam" id="PF00009">
    <property type="entry name" value="GTP_EFTU"/>
    <property type="match status" value="1"/>
</dbReference>
<dbReference type="SUPFAM" id="SSF52540">
    <property type="entry name" value="P-loop containing nucleoside triphosphate hydrolases"/>
    <property type="match status" value="1"/>
</dbReference>
<dbReference type="SUPFAM" id="SSF50447">
    <property type="entry name" value="Translation proteins"/>
    <property type="match status" value="1"/>
</dbReference>
<dbReference type="AlphaFoldDB" id="D2EEI2"/>
<dbReference type="GO" id="GO:0003924">
    <property type="term" value="F:GTPase activity"/>
    <property type="evidence" value="ECO:0007669"/>
    <property type="project" value="InterPro"/>
</dbReference>
<proteinExistence type="predicted"/>
<dbReference type="Proteomes" id="UP000009375">
    <property type="component" value="Unassembled WGS sequence"/>
</dbReference>
<name>D2EEI2_PARA4</name>
<dbReference type="Gene3D" id="3.40.50.300">
    <property type="entry name" value="P-loop containing nucleotide triphosphate hydrolases"/>
    <property type="match status" value="1"/>
</dbReference>
<dbReference type="PANTHER" id="PTHR43721">
    <property type="entry name" value="ELONGATION FACTOR TU-RELATED"/>
    <property type="match status" value="1"/>
</dbReference>
<evidence type="ECO:0000313" key="3">
    <source>
        <dbReference type="Proteomes" id="UP000009375"/>
    </source>
</evidence>
<protein>
    <submittedName>
        <fullName evidence="2">Selenocysteine-specific translation elongation factor-like protein</fullName>
    </submittedName>
</protein>
<dbReference type="InterPro" id="IPR050055">
    <property type="entry name" value="EF-Tu_GTPase"/>
</dbReference>
<dbReference type="EMBL" id="GG730040">
    <property type="protein sequence ID" value="EEZ93200.1"/>
    <property type="molecule type" value="Genomic_DNA"/>
</dbReference>
<accession>D2EEI2</accession>
<organism evidence="2 3">
    <name type="scientific">Candidatus Parvarchaeum acidiphilum ARMAN-4</name>
    <dbReference type="NCBI Taxonomy" id="662760"/>
    <lineage>
        <taxon>Archaea</taxon>
        <taxon>Candidatus Parvarchaeota</taxon>
        <taxon>Candidatus Parvarchaeum</taxon>
    </lineage>
</organism>
<dbReference type="Gene3D" id="2.40.30.10">
    <property type="entry name" value="Translation factors"/>
    <property type="match status" value="1"/>
</dbReference>
<gene>
    <name evidence="2" type="ORF">BJBARM4_0124</name>
</gene>
<keyword evidence="2" id="KW-0648">Protein biosynthesis</keyword>
<sequence length="342" mass="37793">MNSLTVSVIGPYRSGKSTLVNKLQQRKGAEEDVSFFFFKYGGKNVTLIDTPGDMDNPTTLASVLTLSDSIIFCVSPENGVNLQVGEQIIMASSIGIKHGLICITKADISTSEEISKLEKQLSAIIKGTSMENFEITVIDINNDQSMADIRAKISSFPYYSENIEKPFKIFIDHAFESKGMSVAVGTMPTGKIGIHSEGVIAPAPFTKDISINSIQINQEDMQSAEAGDRVGVAIKGVWPWDLPRGVEIRKKSSFRDINEGDLTVDISPLYKQEIINDVKLNLIVNWQNIVVTLSNVKRENNKVTAHFVADKNFCFDENDKMLLINKDLPIRFLRVVGKAIIS</sequence>
<dbReference type="InterPro" id="IPR009000">
    <property type="entry name" value="Transl_B-barrel_sf"/>
</dbReference>
<dbReference type="InterPro" id="IPR000795">
    <property type="entry name" value="T_Tr_GTP-bd_dom"/>
</dbReference>
<feature type="domain" description="Tr-type G" evidence="1">
    <location>
        <begin position="33"/>
        <end position="131"/>
    </location>
</feature>
<evidence type="ECO:0000313" key="2">
    <source>
        <dbReference type="EMBL" id="EEZ93200.1"/>
    </source>
</evidence>
<keyword evidence="2" id="KW-0251">Elongation factor</keyword>